<name>A0ABP7A3C1_9MICO</name>
<evidence type="ECO:0000313" key="2">
    <source>
        <dbReference type="Proteomes" id="UP001501697"/>
    </source>
</evidence>
<dbReference type="SUPFAM" id="SSF54637">
    <property type="entry name" value="Thioesterase/thiol ester dehydrase-isomerase"/>
    <property type="match status" value="1"/>
</dbReference>
<sequence length="237" mass="25322">MSTVAIPSRFRGPPHSANGGWTAGTLAAVFDGPVQVTLRAPTPLDVDLRLDRTDSGVALRHDGTLLAEAVAGRLEGRPPLPVSWDDAVEASTRYVGFHDHPYPTCFVCGTDRGTDALRIFPGAVDGREVVAAPWTAPADLCTAGRARIELVWAALDCPSWFGHLAFHGGSTRILLGRLTAHVEARPAADERCVVLGWPRGKDGRKIRSGSALYSEDGRLLASAEALWIELREPDATG</sequence>
<evidence type="ECO:0000313" key="1">
    <source>
        <dbReference type="EMBL" id="GAA3624089.1"/>
    </source>
</evidence>
<accession>A0ABP7A3C1</accession>
<reference evidence="2" key="1">
    <citation type="journal article" date="2019" name="Int. J. Syst. Evol. Microbiol.">
        <title>The Global Catalogue of Microorganisms (GCM) 10K type strain sequencing project: providing services to taxonomists for standard genome sequencing and annotation.</title>
        <authorList>
            <consortium name="The Broad Institute Genomics Platform"/>
            <consortium name="The Broad Institute Genome Sequencing Center for Infectious Disease"/>
            <person name="Wu L."/>
            <person name="Ma J."/>
        </authorList>
    </citation>
    <scope>NUCLEOTIDE SEQUENCE [LARGE SCALE GENOMIC DNA]</scope>
    <source>
        <strain evidence="2">JCM 16544</strain>
    </source>
</reference>
<proteinExistence type="predicted"/>
<dbReference type="RefSeq" id="WP_344736076.1">
    <property type="nucleotide sequence ID" value="NZ_BAAAYU010000001.1"/>
</dbReference>
<keyword evidence="2" id="KW-1185">Reference proteome</keyword>
<dbReference type="InterPro" id="IPR029069">
    <property type="entry name" value="HotDog_dom_sf"/>
</dbReference>
<comment type="caution">
    <text evidence="1">The sequence shown here is derived from an EMBL/GenBank/DDBJ whole genome shotgun (WGS) entry which is preliminary data.</text>
</comment>
<dbReference type="Proteomes" id="UP001501697">
    <property type="component" value="Unassembled WGS sequence"/>
</dbReference>
<organism evidence="1 2">
    <name type="scientific">Microbacterium awajiense</name>
    <dbReference type="NCBI Taxonomy" id="415214"/>
    <lineage>
        <taxon>Bacteria</taxon>
        <taxon>Bacillati</taxon>
        <taxon>Actinomycetota</taxon>
        <taxon>Actinomycetes</taxon>
        <taxon>Micrococcales</taxon>
        <taxon>Microbacteriaceae</taxon>
        <taxon>Microbacterium</taxon>
    </lineage>
</organism>
<dbReference type="Gene3D" id="3.10.129.10">
    <property type="entry name" value="Hotdog Thioesterase"/>
    <property type="match status" value="1"/>
</dbReference>
<dbReference type="EMBL" id="BAAAYU010000001">
    <property type="protein sequence ID" value="GAA3624089.1"/>
    <property type="molecule type" value="Genomic_DNA"/>
</dbReference>
<gene>
    <name evidence="1" type="ORF">GCM10022200_02960</name>
</gene>
<protein>
    <submittedName>
        <fullName evidence="1">Uncharacterized protein</fullName>
    </submittedName>
</protein>